<sequence length="1192" mass="132187">MDTLTAQLQNLPPESSSDIFSLSDQVLSERLEFIEEIGFGNWGSVWLCKPKPATTKDGVVRQLGQKLAVKLVHRSKTPTTAARVRSLWNEMKIVRSFKSDPHPSIIPFHSFIITPSYALITMSYLPTLVPVEVQEDKAREWFRFLLSGVEFLHRRGVVHNDIKPANILLSNKNIPVLVDFGFAEKYDLDSDEAFHSNLSYGTPEYLSPERARGLPHDTRKSDVWSLGVTFFEILVGRTPFEHSDGEQFNSNEDLEKYWGRTLRGKWVGTWDFSKEMEKLLLRMVAPNADLRCTATQVISDSYWNIPRTDSLTSHKRASSYNSSIVFEKDMEKMLNATPSRKAKENRGQSPPGLEKVDVFRDDQTASKRLNKSKSQPRVAGSKIAQPRKRVPAPPVIDLSPIKASPNNSPSYSSATAKENIMSFNRLASIASSDKKKQANTSVNGVRRPLGVLGVSNNIPVSSLSKKPSGNTHGVKAMKVLGDLSRDANISVTANESTESRGSTNVKDRVREWEREKERLREMERLEEMERERDELYKREKEKRKREKRAKEAEKENSGADASRQKNPRNAEKQRQFAASAVEAWRDDVDQDAFAREKKNASILQIRIPPPKTSNVEVSNGQQKASTSNGHSSKPAKDWEWDKENIGKSSTSPVLPMFKPTSPLSQALLNIVTDTPTSPPSTFARKEKEAKQSIFKHSIKASIDKTMQFVQKSSTLAQQVTSGRSTPARGFSLDVSRDKINTSHDSKTSTKDGKEAWEAIDGDGSFAEVSPLPIIKNAAESEQIAADARMDRMTIWMRNVEKVVEDAKQNFASSSIPKDVPLPPLPVPLSRSASHNRASRLPRRVLAASQIFQADENGNITPMIDQSMVSASNTSAFLSPTDIDISKGSIKPSVTETAPTTPAKTTSPLPKEEASSSFVIPEIHTPSRQRRATVSTRSPEPAERASGAVGDILAGDMSPSKRKEKCKSHGNLLQRHIAPIAVLEAELMKPPPPPPTPRLSQVLDRNLFIAPPLTSRENLLDVEDSIEHVREPSMDELTSSPCHVEPYPPRVRASYDCPIPDTPSRHRIEGVYDRFLMATSGVKRLGKGYQSDNAGPVANSSQTVGLGAVQNKGRSFYSTRRPMPPPVSSEDLNQRRAASVDELGMVPSTDVPTAGAGSTTREDGHRGVDLMRKAIKLIVPKNNTMSKRLSRFG</sequence>
<dbReference type="InterPro" id="IPR045269">
    <property type="entry name" value="Atg1-like"/>
</dbReference>
<name>A0A409WAU0_9AGAR</name>
<evidence type="ECO:0000256" key="3">
    <source>
        <dbReference type="PROSITE-ProRule" id="PRU10141"/>
    </source>
</evidence>
<dbReference type="OrthoDB" id="68483at2759"/>
<comment type="caution">
    <text evidence="6">The sequence shown here is derived from an EMBL/GenBank/DDBJ whole genome shotgun (WGS) entry which is preliminary data.</text>
</comment>
<feature type="region of interest" description="Disordered" evidence="4">
    <location>
        <begin position="1109"/>
        <end position="1133"/>
    </location>
</feature>
<accession>A0A409WAU0</accession>
<dbReference type="Proteomes" id="UP000284706">
    <property type="component" value="Unassembled WGS sequence"/>
</dbReference>
<dbReference type="PROSITE" id="PS00107">
    <property type="entry name" value="PROTEIN_KINASE_ATP"/>
    <property type="match status" value="1"/>
</dbReference>
<dbReference type="PANTHER" id="PTHR24348">
    <property type="entry name" value="SERINE/THREONINE-PROTEIN KINASE UNC-51-RELATED"/>
    <property type="match status" value="1"/>
</dbReference>
<dbReference type="PROSITE" id="PS50011">
    <property type="entry name" value="PROTEIN_KINASE_DOM"/>
    <property type="match status" value="1"/>
</dbReference>
<dbReference type="GO" id="GO:0005524">
    <property type="term" value="F:ATP binding"/>
    <property type="evidence" value="ECO:0007669"/>
    <property type="project" value="UniProtKB-UniRule"/>
</dbReference>
<keyword evidence="2 3" id="KW-0067">ATP-binding</keyword>
<feature type="region of interest" description="Disordered" evidence="4">
    <location>
        <begin position="887"/>
        <end position="963"/>
    </location>
</feature>
<dbReference type="Pfam" id="PF00069">
    <property type="entry name" value="Pkinase"/>
    <property type="match status" value="1"/>
</dbReference>
<feature type="compositionally biased region" description="Low complexity" evidence="4">
    <location>
        <begin position="894"/>
        <end position="908"/>
    </location>
</feature>
<organism evidence="6 7">
    <name type="scientific">Gymnopilus dilepis</name>
    <dbReference type="NCBI Taxonomy" id="231916"/>
    <lineage>
        <taxon>Eukaryota</taxon>
        <taxon>Fungi</taxon>
        <taxon>Dikarya</taxon>
        <taxon>Basidiomycota</taxon>
        <taxon>Agaricomycotina</taxon>
        <taxon>Agaricomycetes</taxon>
        <taxon>Agaricomycetidae</taxon>
        <taxon>Agaricales</taxon>
        <taxon>Agaricineae</taxon>
        <taxon>Hymenogastraceae</taxon>
        <taxon>Gymnopilus</taxon>
    </lineage>
</organism>
<dbReference type="GO" id="GO:0005737">
    <property type="term" value="C:cytoplasm"/>
    <property type="evidence" value="ECO:0007669"/>
    <property type="project" value="TreeGrafter"/>
</dbReference>
<dbReference type="InterPro" id="IPR008271">
    <property type="entry name" value="Ser/Thr_kinase_AS"/>
</dbReference>
<dbReference type="SMART" id="SM00220">
    <property type="entry name" value="S_TKc"/>
    <property type="match status" value="1"/>
</dbReference>
<evidence type="ECO:0000256" key="2">
    <source>
        <dbReference type="ARBA" id="ARBA00022840"/>
    </source>
</evidence>
<feature type="compositionally biased region" description="Basic and acidic residues" evidence="4">
    <location>
        <begin position="548"/>
        <end position="557"/>
    </location>
</feature>
<dbReference type="InterPro" id="IPR000719">
    <property type="entry name" value="Prot_kinase_dom"/>
</dbReference>
<dbReference type="GO" id="GO:0004674">
    <property type="term" value="F:protein serine/threonine kinase activity"/>
    <property type="evidence" value="ECO:0007669"/>
    <property type="project" value="InterPro"/>
</dbReference>
<evidence type="ECO:0000256" key="4">
    <source>
        <dbReference type="SAM" id="MobiDB-lite"/>
    </source>
</evidence>
<dbReference type="SUPFAM" id="SSF56112">
    <property type="entry name" value="Protein kinase-like (PK-like)"/>
    <property type="match status" value="1"/>
</dbReference>
<dbReference type="Gene3D" id="1.10.510.10">
    <property type="entry name" value="Transferase(Phosphotransferase) domain 1"/>
    <property type="match status" value="1"/>
</dbReference>
<protein>
    <recommendedName>
        <fullName evidence="5">Protein kinase domain-containing protein</fullName>
    </recommendedName>
</protein>
<feature type="compositionally biased region" description="Basic and acidic residues" evidence="4">
    <location>
        <begin position="634"/>
        <end position="645"/>
    </location>
</feature>
<dbReference type="CDD" id="cd14014">
    <property type="entry name" value="STKc_PknB_like"/>
    <property type="match status" value="1"/>
</dbReference>
<evidence type="ECO:0000313" key="6">
    <source>
        <dbReference type="EMBL" id="PPQ75624.1"/>
    </source>
</evidence>
<gene>
    <name evidence="6" type="ORF">CVT26_001580</name>
</gene>
<proteinExistence type="predicted"/>
<feature type="region of interest" description="Disordered" evidence="4">
    <location>
        <begin position="539"/>
        <end position="579"/>
    </location>
</feature>
<dbReference type="InterPro" id="IPR011009">
    <property type="entry name" value="Kinase-like_dom_sf"/>
</dbReference>
<evidence type="ECO:0000256" key="1">
    <source>
        <dbReference type="ARBA" id="ARBA00022741"/>
    </source>
</evidence>
<dbReference type="EMBL" id="NHYE01005242">
    <property type="protein sequence ID" value="PPQ75624.1"/>
    <property type="molecule type" value="Genomic_DNA"/>
</dbReference>
<feature type="region of interest" description="Disordered" evidence="4">
    <location>
        <begin position="366"/>
        <end position="413"/>
    </location>
</feature>
<feature type="compositionally biased region" description="Polar residues" evidence="4">
    <location>
        <begin position="612"/>
        <end position="631"/>
    </location>
</feature>
<feature type="domain" description="Protein kinase" evidence="5">
    <location>
        <begin position="31"/>
        <end position="303"/>
    </location>
</feature>
<dbReference type="STRING" id="231916.A0A409WAU0"/>
<dbReference type="AlphaFoldDB" id="A0A409WAU0"/>
<reference evidence="6 7" key="1">
    <citation type="journal article" date="2018" name="Evol. Lett.">
        <title>Horizontal gene cluster transfer increased hallucinogenic mushroom diversity.</title>
        <authorList>
            <person name="Reynolds H.T."/>
            <person name="Vijayakumar V."/>
            <person name="Gluck-Thaler E."/>
            <person name="Korotkin H.B."/>
            <person name="Matheny P.B."/>
            <person name="Slot J.C."/>
        </authorList>
    </citation>
    <scope>NUCLEOTIDE SEQUENCE [LARGE SCALE GENOMIC DNA]</scope>
    <source>
        <strain evidence="6 7">SRW20</strain>
    </source>
</reference>
<keyword evidence="1 3" id="KW-0547">Nucleotide-binding</keyword>
<dbReference type="InterPro" id="IPR017441">
    <property type="entry name" value="Protein_kinase_ATP_BS"/>
</dbReference>
<keyword evidence="7" id="KW-1185">Reference proteome</keyword>
<dbReference type="InParanoid" id="A0A409WAU0"/>
<feature type="region of interest" description="Disordered" evidence="4">
    <location>
        <begin position="598"/>
        <end position="658"/>
    </location>
</feature>
<evidence type="ECO:0000259" key="5">
    <source>
        <dbReference type="PROSITE" id="PS50011"/>
    </source>
</evidence>
<dbReference type="PANTHER" id="PTHR24348:SF68">
    <property type="entry name" value="SERINE_THREONINE-PROTEIN KINASE ATG1C"/>
    <property type="match status" value="1"/>
</dbReference>
<feature type="binding site" evidence="3">
    <location>
        <position position="70"/>
    </location>
    <ligand>
        <name>ATP</name>
        <dbReference type="ChEBI" id="CHEBI:30616"/>
    </ligand>
</feature>
<dbReference type="PROSITE" id="PS00108">
    <property type="entry name" value="PROTEIN_KINASE_ST"/>
    <property type="match status" value="1"/>
</dbReference>
<feature type="region of interest" description="Disordered" evidence="4">
    <location>
        <begin position="490"/>
        <end position="511"/>
    </location>
</feature>
<dbReference type="GO" id="GO:0010506">
    <property type="term" value="P:regulation of autophagy"/>
    <property type="evidence" value="ECO:0007669"/>
    <property type="project" value="InterPro"/>
</dbReference>
<evidence type="ECO:0000313" key="7">
    <source>
        <dbReference type="Proteomes" id="UP000284706"/>
    </source>
</evidence>
<feature type="compositionally biased region" description="Low complexity" evidence="4">
    <location>
        <begin position="403"/>
        <end position="413"/>
    </location>
</feature>
<feature type="compositionally biased region" description="Polar residues" evidence="4">
    <location>
        <begin position="490"/>
        <end position="504"/>
    </location>
</feature>